<keyword evidence="2" id="KW-1185">Reference proteome</keyword>
<evidence type="ECO:0000313" key="1">
    <source>
        <dbReference type="EMBL" id="GAO39253.1"/>
    </source>
</evidence>
<name>A0A0E9MP15_9SPHN</name>
<protein>
    <submittedName>
        <fullName evidence="1">Uncharacterized protein</fullName>
    </submittedName>
</protein>
<evidence type="ECO:0000313" key="2">
    <source>
        <dbReference type="Proteomes" id="UP000033202"/>
    </source>
</evidence>
<proteinExistence type="predicted"/>
<dbReference type="EMBL" id="BBWU01000028">
    <property type="protein sequence ID" value="GAO39253.1"/>
    <property type="molecule type" value="Genomic_DNA"/>
</dbReference>
<reference evidence="1 2" key="1">
    <citation type="submission" date="2015-04" db="EMBL/GenBank/DDBJ databases">
        <title>Whole genome shotgun sequence of Sphingomonas changbaiensis NBRC 104936.</title>
        <authorList>
            <person name="Katano-Makiyama Y."/>
            <person name="Hosoyama A."/>
            <person name="Hashimoto M."/>
            <person name="Noguchi M."/>
            <person name="Tsuchikane K."/>
            <person name="Ohji S."/>
            <person name="Yamazoe A."/>
            <person name="Ichikawa N."/>
            <person name="Kimura A."/>
            <person name="Fujita N."/>
        </authorList>
    </citation>
    <scope>NUCLEOTIDE SEQUENCE [LARGE SCALE GENOMIC DNA]</scope>
    <source>
        <strain evidence="1 2">NBRC 104936</strain>
    </source>
</reference>
<accession>A0A0E9MP15</accession>
<sequence>MLTASFTRGIRMPVYRLYCLDRDKHITARADIEADTDAAAIQYARDNHPGDDCEIWELGRRVAVIARDTGSSAVALA</sequence>
<gene>
    <name evidence="1" type="ORF">SCH01S_28_01140</name>
</gene>
<organism evidence="1 2">
    <name type="scientific">Sphingomonas changbaiensis NBRC 104936</name>
    <dbReference type="NCBI Taxonomy" id="1219043"/>
    <lineage>
        <taxon>Bacteria</taxon>
        <taxon>Pseudomonadati</taxon>
        <taxon>Pseudomonadota</taxon>
        <taxon>Alphaproteobacteria</taxon>
        <taxon>Sphingomonadales</taxon>
        <taxon>Sphingomonadaceae</taxon>
        <taxon>Sphingomonas</taxon>
    </lineage>
</organism>
<comment type="caution">
    <text evidence="1">The sequence shown here is derived from an EMBL/GenBank/DDBJ whole genome shotgun (WGS) entry which is preliminary data.</text>
</comment>
<dbReference type="Proteomes" id="UP000033202">
    <property type="component" value="Unassembled WGS sequence"/>
</dbReference>
<dbReference type="AlphaFoldDB" id="A0A0E9MP15"/>